<dbReference type="InterPro" id="IPR050428">
    <property type="entry name" value="TCS_sensor_his_kinase"/>
</dbReference>
<keyword evidence="9 12" id="KW-1133">Transmembrane helix</keyword>
<dbReference type="Gene3D" id="6.10.340.10">
    <property type="match status" value="1"/>
</dbReference>
<protein>
    <recommendedName>
        <fullName evidence="3">histidine kinase</fullName>
        <ecNumber evidence="3">2.7.13.3</ecNumber>
    </recommendedName>
</protein>
<evidence type="ECO:0000313" key="15">
    <source>
        <dbReference type="EMBL" id="HIR50119.1"/>
    </source>
</evidence>
<keyword evidence="6" id="KW-0808">Transferase</keyword>
<dbReference type="SMART" id="SM00387">
    <property type="entry name" value="HATPase_c"/>
    <property type="match status" value="1"/>
</dbReference>
<gene>
    <name evidence="15" type="ORF">IAA53_02335</name>
</gene>
<evidence type="ECO:0000256" key="5">
    <source>
        <dbReference type="ARBA" id="ARBA00022553"/>
    </source>
</evidence>
<keyword evidence="5" id="KW-0597">Phosphoprotein</keyword>
<dbReference type="GO" id="GO:0005886">
    <property type="term" value="C:plasma membrane"/>
    <property type="evidence" value="ECO:0007669"/>
    <property type="project" value="UniProtKB-SubCell"/>
</dbReference>
<dbReference type="InterPro" id="IPR036097">
    <property type="entry name" value="HisK_dim/P_sf"/>
</dbReference>
<evidence type="ECO:0000259" key="14">
    <source>
        <dbReference type="PROSITE" id="PS50885"/>
    </source>
</evidence>
<dbReference type="SMART" id="SM00304">
    <property type="entry name" value="HAMP"/>
    <property type="match status" value="1"/>
</dbReference>
<dbReference type="PRINTS" id="PR00344">
    <property type="entry name" value="BCTRLSENSOR"/>
</dbReference>
<dbReference type="CDD" id="cd00075">
    <property type="entry name" value="HATPase"/>
    <property type="match status" value="1"/>
</dbReference>
<feature type="transmembrane region" description="Helical" evidence="12">
    <location>
        <begin position="110"/>
        <end position="131"/>
    </location>
</feature>
<dbReference type="Pfam" id="PF00672">
    <property type="entry name" value="HAMP"/>
    <property type="match status" value="1"/>
</dbReference>
<dbReference type="EC" id="2.7.13.3" evidence="3"/>
<dbReference type="InterPro" id="IPR029151">
    <property type="entry name" value="Sensor-like_sf"/>
</dbReference>
<dbReference type="PANTHER" id="PTHR45436">
    <property type="entry name" value="SENSOR HISTIDINE KINASE YKOH"/>
    <property type="match status" value="1"/>
</dbReference>
<evidence type="ECO:0000256" key="1">
    <source>
        <dbReference type="ARBA" id="ARBA00000085"/>
    </source>
</evidence>
<evidence type="ECO:0000256" key="2">
    <source>
        <dbReference type="ARBA" id="ARBA00004651"/>
    </source>
</evidence>
<comment type="subcellular location">
    <subcellularLocation>
        <location evidence="2">Cell membrane</location>
        <topology evidence="2">Multi-pass membrane protein</topology>
    </subcellularLocation>
</comment>
<dbReference type="InterPro" id="IPR003660">
    <property type="entry name" value="HAMP_dom"/>
</dbReference>
<evidence type="ECO:0000256" key="6">
    <source>
        <dbReference type="ARBA" id="ARBA00022679"/>
    </source>
</evidence>
<dbReference type="Proteomes" id="UP000824239">
    <property type="component" value="Unassembled WGS sequence"/>
</dbReference>
<keyword evidence="7 12" id="KW-0812">Transmembrane</keyword>
<dbReference type="Pfam" id="PF00512">
    <property type="entry name" value="HisKA"/>
    <property type="match status" value="1"/>
</dbReference>
<dbReference type="SUPFAM" id="SSF103190">
    <property type="entry name" value="Sensory domain-like"/>
    <property type="match status" value="1"/>
</dbReference>
<dbReference type="Gene3D" id="1.10.287.130">
    <property type="match status" value="1"/>
</dbReference>
<evidence type="ECO:0000256" key="4">
    <source>
        <dbReference type="ARBA" id="ARBA00022475"/>
    </source>
</evidence>
<dbReference type="SUPFAM" id="SSF55874">
    <property type="entry name" value="ATPase domain of HSP90 chaperone/DNA topoisomerase II/histidine kinase"/>
    <property type="match status" value="1"/>
</dbReference>
<proteinExistence type="predicted"/>
<comment type="catalytic activity">
    <reaction evidence="1">
        <text>ATP + protein L-histidine = ADP + protein N-phospho-L-histidine.</text>
        <dbReference type="EC" id="2.7.13.3"/>
    </reaction>
</comment>
<dbReference type="CDD" id="cd00082">
    <property type="entry name" value="HisKA"/>
    <property type="match status" value="1"/>
</dbReference>
<dbReference type="InterPro" id="IPR036890">
    <property type="entry name" value="HATPase_C_sf"/>
</dbReference>
<name>A0A9D1DGC7_9FIRM</name>
<feature type="domain" description="Histidine kinase" evidence="13">
    <location>
        <begin position="228"/>
        <end position="443"/>
    </location>
</feature>
<dbReference type="FunFam" id="1.10.287.130:FF:000001">
    <property type="entry name" value="Two-component sensor histidine kinase"/>
    <property type="match status" value="1"/>
</dbReference>
<dbReference type="PANTHER" id="PTHR45436:SF5">
    <property type="entry name" value="SENSOR HISTIDINE KINASE TRCS"/>
    <property type="match status" value="1"/>
</dbReference>
<evidence type="ECO:0000256" key="7">
    <source>
        <dbReference type="ARBA" id="ARBA00022692"/>
    </source>
</evidence>
<keyword evidence="4" id="KW-1003">Cell membrane</keyword>
<dbReference type="AlphaFoldDB" id="A0A9D1DGC7"/>
<reference evidence="15" key="2">
    <citation type="journal article" date="2021" name="PeerJ">
        <title>Extensive microbial diversity within the chicken gut microbiome revealed by metagenomics and culture.</title>
        <authorList>
            <person name="Gilroy R."/>
            <person name="Ravi A."/>
            <person name="Getino M."/>
            <person name="Pursley I."/>
            <person name="Horton D.L."/>
            <person name="Alikhan N.F."/>
            <person name="Baker D."/>
            <person name="Gharbi K."/>
            <person name="Hall N."/>
            <person name="Watson M."/>
            <person name="Adriaenssens E.M."/>
            <person name="Foster-Nyarko E."/>
            <person name="Jarju S."/>
            <person name="Secka A."/>
            <person name="Antonio M."/>
            <person name="Oren A."/>
            <person name="Chaudhuri R.R."/>
            <person name="La Ragione R."/>
            <person name="Hildebrand F."/>
            <person name="Pallen M.J."/>
        </authorList>
    </citation>
    <scope>NUCLEOTIDE SEQUENCE</scope>
    <source>
        <strain evidence="15">ChiBcec15-4380</strain>
    </source>
</reference>
<evidence type="ECO:0000256" key="3">
    <source>
        <dbReference type="ARBA" id="ARBA00012438"/>
    </source>
</evidence>
<evidence type="ECO:0000256" key="9">
    <source>
        <dbReference type="ARBA" id="ARBA00022989"/>
    </source>
</evidence>
<reference evidence="15" key="1">
    <citation type="submission" date="2020-10" db="EMBL/GenBank/DDBJ databases">
        <authorList>
            <person name="Gilroy R."/>
        </authorList>
    </citation>
    <scope>NUCLEOTIDE SEQUENCE</scope>
    <source>
        <strain evidence="15">ChiBcec15-4380</strain>
    </source>
</reference>
<dbReference type="EMBL" id="DVHE01000016">
    <property type="protein sequence ID" value="HIR50119.1"/>
    <property type="molecule type" value="Genomic_DNA"/>
</dbReference>
<dbReference type="Pfam" id="PF02518">
    <property type="entry name" value="HATPase_c"/>
    <property type="match status" value="1"/>
</dbReference>
<evidence type="ECO:0000256" key="10">
    <source>
        <dbReference type="ARBA" id="ARBA00023012"/>
    </source>
</evidence>
<keyword evidence="8 15" id="KW-0418">Kinase</keyword>
<evidence type="ECO:0000256" key="8">
    <source>
        <dbReference type="ARBA" id="ARBA00022777"/>
    </source>
</evidence>
<feature type="domain" description="HAMP" evidence="14">
    <location>
        <begin position="171"/>
        <end position="220"/>
    </location>
</feature>
<dbReference type="GO" id="GO:0000155">
    <property type="term" value="F:phosphorelay sensor kinase activity"/>
    <property type="evidence" value="ECO:0007669"/>
    <property type="project" value="InterPro"/>
</dbReference>
<keyword evidence="10" id="KW-0902">Two-component regulatory system</keyword>
<evidence type="ECO:0000256" key="11">
    <source>
        <dbReference type="ARBA" id="ARBA00023136"/>
    </source>
</evidence>
<dbReference type="InterPro" id="IPR005467">
    <property type="entry name" value="His_kinase_dom"/>
</dbReference>
<evidence type="ECO:0000259" key="13">
    <source>
        <dbReference type="PROSITE" id="PS50109"/>
    </source>
</evidence>
<dbReference type="SUPFAM" id="SSF47384">
    <property type="entry name" value="Homodimeric domain of signal transducing histidine kinase"/>
    <property type="match status" value="1"/>
</dbReference>
<feature type="transmembrane region" description="Helical" evidence="12">
    <location>
        <begin position="151"/>
        <end position="171"/>
    </location>
</feature>
<dbReference type="CDD" id="cd06225">
    <property type="entry name" value="HAMP"/>
    <property type="match status" value="1"/>
</dbReference>
<dbReference type="PROSITE" id="PS50885">
    <property type="entry name" value="HAMP"/>
    <property type="match status" value="1"/>
</dbReference>
<dbReference type="PROSITE" id="PS50109">
    <property type="entry name" value="HIS_KIN"/>
    <property type="match status" value="1"/>
</dbReference>
<sequence>MLIFLNNYTADITRQLLYRSKQTSLLDKAQLITSSFSGVDSLNLDNTAQVISVLGDLNVTRVVITDAEGVALYDSLTQRSAVGNYVLFREVSEAMEGQNVFYSHYESGLLMSYAAAPIVLYGSPIGCVYISDLDADLGAIIQALERNILRISLGLAAGMVLFSLIFAVITSRKMRRILTSMELVREGEYSHKIEMHGSDEYGRLAGEFNKLTDRLQASEQAQRQFVSDASHELKTPLASIKLLTDSIMQNEMDAETMREFVADIGNEADRLTRMAQKLLALTKAESVKEGAREVVDLSRVIGQVFKLLIPLADQREIRLKCTMDKDCAVLTLEDDMYQIIFNLVENAIKYNHDCGQVHVRLQRREDDVVLRVEDTGVGIPEDAREHIFERFYRVDKARSRQAGGSGLGLSIVHDLVERNFGEIQVGARDGGGAVFTVTFPYFDMEVEE</sequence>
<dbReference type="SMART" id="SM00388">
    <property type="entry name" value="HisKA"/>
    <property type="match status" value="1"/>
</dbReference>
<dbReference type="FunFam" id="3.30.565.10:FF:000006">
    <property type="entry name" value="Sensor histidine kinase WalK"/>
    <property type="match status" value="1"/>
</dbReference>
<accession>A0A9D1DGC7</accession>
<organism evidence="15 16">
    <name type="scientific">Candidatus Avoscillospira avicola</name>
    <dbReference type="NCBI Taxonomy" id="2840706"/>
    <lineage>
        <taxon>Bacteria</taxon>
        <taxon>Bacillati</taxon>
        <taxon>Bacillota</taxon>
        <taxon>Clostridia</taxon>
        <taxon>Eubacteriales</taxon>
        <taxon>Oscillospiraceae</taxon>
        <taxon>Oscillospiraceae incertae sedis</taxon>
        <taxon>Candidatus Avoscillospira</taxon>
    </lineage>
</organism>
<dbReference type="InterPro" id="IPR003661">
    <property type="entry name" value="HisK_dim/P_dom"/>
</dbReference>
<comment type="caution">
    <text evidence="15">The sequence shown here is derived from an EMBL/GenBank/DDBJ whole genome shotgun (WGS) entry which is preliminary data.</text>
</comment>
<dbReference type="Gene3D" id="3.30.565.10">
    <property type="entry name" value="Histidine kinase-like ATPase, C-terminal domain"/>
    <property type="match status" value="1"/>
</dbReference>
<dbReference type="InterPro" id="IPR003594">
    <property type="entry name" value="HATPase_dom"/>
</dbReference>
<dbReference type="SUPFAM" id="SSF158472">
    <property type="entry name" value="HAMP domain-like"/>
    <property type="match status" value="1"/>
</dbReference>
<evidence type="ECO:0000313" key="16">
    <source>
        <dbReference type="Proteomes" id="UP000824239"/>
    </source>
</evidence>
<dbReference type="InterPro" id="IPR004358">
    <property type="entry name" value="Sig_transdc_His_kin-like_C"/>
</dbReference>
<evidence type="ECO:0000256" key="12">
    <source>
        <dbReference type="SAM" id="Phobius"/>
    </source>
</evidence>
<keyword evidence="11 12" id="KW-0472">Membrane</keyword>